<dbReference type="AlphaFoldDB" id="A0A0D9W7G2"/>
<reference evidence="3" key="2">
    <citation type="submission" date="2013-12" db="EMBL/GenBank/DDBJ databases">
        <authorList>
            <person name="Yu Y."/>
            <person name="Lee S."/>
            <person name="de Baynast K."/>
            <person name="Wissotski M."/>
            <person name="Liu L."/>
            <person name="Talag J."/>
            <person name="Goicoechea J."/>
            <person name="Angelova A."/>
            <person name="Jetty R."/>
            <person name="Kudrna D."/>
            <person name="Golser W."/>
            <person name="Rivera L."/>
            <person name="Zhang J."/>
            <person name="Wing R."/>
        </authorList>
    </citation>
    <scope>NUCLEOTIDE SEQUENCE</scope>
</reference>
<feature type="compositionally biased region" description="Polar residues" evidence="1">
    <location>
        <begin position="18"/>
        <end position="29"/>
    </location>
</feature>
<organism evidence="2 3">
    <name type="scientific">Leersia perrieri</name>
    <dbReference type="NCBI Taxonomy" id="77586"/>
    <lineage>
        <taxon>Eukaryota</taxon>
        <taxon>Viridiplantae</taxon>
        <taxon>Streptophyta</taxon>
        <taxon>Embryophyta</taxon>
        <taxon>Tracheophyta</taxon>
        <taxon>Spermatophyta</taxon>
        <taxon>Magnoliopsida</taxon>
        <taxon>Liliopsida</taxon>
        <taxon>Poales</taxon>
        <taxon>Poaceae</taxon>
        <taxon>BOP clade</taxon>
        <taxon>Oryzoideae</taxon>
        <taxon>Oryzeae</taxon>
        <taxon>Oryzinae</taxon>
        <taxon>Leersia</taxon>
    </lineage>
</organism>
<evidence type="ECO:0000256" key="1">
    <source>
        <dbReference type="SAM" id="MobiDB-lite"/>
    </source>
</evidence>
<reference evidence="2" key="3">
    <citation type="submission" date="2015-04" db="UniProtKB">
        <authorList>
            <consortium name="EnsemblPlants"/>
        </authorList>
    </citation>
    <scope>IDENTIFICATION</scope>
</reference>
<dbReference type="Gramene" id="LPERR04G15860.1">
    <property type="protein sequence ID" value="LPERR04G15860.1"/>
    <property type="gene ID" value="LPERR04G15860"/>
</dbReference>
<dbReference type="EnsemblPlants" id="LPERR04G15860.1">
    <property type="protein sequence ID" value="LPERR04G15860.1"/>
    <property type="gene ID" value="LPERR04G15860"/>
</dbReference>
<feature type="compositionally biased region" description="Basic and acidic residues" evidence="1">
    <location>
        <begin position="41"/>
        <end position="53"/>
    </location>
</feature>
<keyword evidence="3" id="KW-1185">Reference proteome</keyword>
<proteinExistence type="predicted"/>
<name>A0A0D9W7G2_9ORYZ</name>
<feature type="region of interest" description="Disordered" evidence="1">
    <location>
        <begin position="1"/>
        <end position="53"/>
    </location>
</feature>
<evidence type="ECO:0000313" key="3">
    <source>
        <dbReference type="Proteomes" id="UP000032180"/>
    </source>
</evidence>
<sequence length="89" mass="10069">MPKHMDRVDPVFIVQDPITKQKSQSQTPLSAEDEASNQKAGMKEEGDRTTQVKERAKELKLLKGAMMKGVKVVSDSCKKAWKKVKNIKR</sequence>
<dbReference type="Proteomes" id="UP000032180">
    <property type="component" value="Chromosome 4"/>
</dbReference>
<accession>A0A0D9W7G2</accession>
<protein>
    <submittedName>
        <fullName evidence="2">Uncharacterized protein</fullName>
    </submittedName>
</protein>
<reference evidence="2 3" key="1">
    <citation type="submission" date="2012-08" db="EMBL/GenBank/DDBJ databases">
        <title>Oryza genome evolution.</title>
        <authorList>
            <person name="Wing R.A."/>
        </authorList>
    </citation>
    <scope>NUCLEOTIDE SEQUENCE</scope>
</reference>
<evidence type="ECO:0000313" key="2">
    <source>
        <dbReference type="EnsemblPlants" id="LPERR04G15860.1"/>
    </source>
</evidence>